<keyword evidence="2" id="KW-1185">Reference proteome</keyword>
<dbReference type="SUPFAM" id="SSF52540">
    <property type="entry name" value="P-loop containing nucleoside triphosphate hydrolases"/>
    <property type="match status" value="1"/>
</dbReference>
<dbReference type="EMBL" id="FORT01000004">
    <property type="protein sequence ID" value="SFJ56955.1"/>
    <property type="molecule type" value="Genomic_DNA"/>
</dbReference>
<protein>
    <recommendedName>
        <fullName evidence="3">AAA domain (Dynein-related subfamily)</fullName>
    </recommendedName>
</protein>
<dbReference type="InterPro" id="IPR027417">
    <property type="entry name" value="P-loop_NTPase"/>
</dbReference>
<dbReference type="PANTHER" id="PTHR37291:SF1">
    <property type="entry name" value="TYPE IV METHYL-DIRECTED RESTRICTION ENZYME ECOKMCRB SUBUNIT"/>
    <property type="match status" value="1"/>
</dbReference>
<organism evidence="1 2">
    <name type="scientific">Brevibacillus centrosporus</name>
    <dbReference type="NCBI Taxonomy" id="54910"/>
    <lineage>
        <taxon>Bacteria</taxon>
        <taxon>Bacillati</taxon>
        <taxon>Bacillota</taxon>
        <taxon>Bacilli</taxon>
        <taxon>Bacillales</taxon>
        <taxon>Paenibacillaceae</taxon>
        <taxon>Brevibacillus</taxon>
    </lineage>
</organism>
<proteinExistence type="predicted"/>
<evidence type="ECO:0000313" key="1">
    <source>
        <dbReference type="EMBL" id="SFJ56955.1"/>
    </source>
</evidence>
<dbReference type="AlphaFoldDB" id="A0A1I3SDZ0"/>
<reference evidence="2" key="1">
    <citation type="submission" date="2016-10" db="EMBL/GenBank/DDBJ databases">
        <authorList>
            <person name="Varghese N."/>
            <person name="Submissions S."/>
        </authorList>
    </citation>
    <scope>NUCLEOTIDE SEQUENCE [LARGE SCALE GENOMIC DNA]</scope>
    <source>
        <strain evidence="2">OK042</strain>
    </source>
</reference>
<evidence type="ECO:0000313" key="2">
    <source>
        <dbReference type="Proteomes" id="UP000198915"/>
    </source>
</evidence>
<dbReference type="InterPro" id="IPR052934">
    <property type="entry name" value="Methyl-DNA_Rec/Restrict_Enz"/>
</dbReference>
<dbReference type="STRING" id="1884381.SAMN05518846_104140"/>
<sequence>MKKYEITRQLFKALLNHTYTAFTIPFSNDLRCEVIPEYPQEDSDKSYLGTIPVLVKIIEKDSLLQETRLTVQFVQRKEIPGLEDGEWGYAFAIRGPKTELVYRAMQVALYQYPENATVHLYSDLDSKAGNKSFLPQMLSWLEQYDDLWKPWGGQLLPSQQFAFLTYDTLSQTIVQDKDEVLRSALLIAILKAALKKEIQLPLPLQYKEAAPTREPLVWKIAPGENASHWEEAWTKGEIFVGWDEMGSLQQYGSREELMNMYKKVYQPEQEPVRNVFTLWSFYNDIQPGDIVIANRGWRQLVGIGKVTGDYEYRENEERFPNRRKVEWIIMENISFDTNVFTTPTLTPVHHDRLTVIQNEVVKNVANGEEKWKQLFGDYAESIQQEDTYIDDIVRFMKSRQFTFSPSFVARFVASLQSKPFLILSGMSGTGKTKIAQLFAEYMICGKNGRGAAGKNRDADNLAFLSVRPDWLDHRGLLGMYNPLMEQYEATPLLRIMLRAKENPEQPYFVILDEMNLAKVEYYFSDFLSCLESRRISESGEVLQEAVQLHNCHDLEKAVTIVDGNHKRYEVPPSMEIPLNLYFIGTVNIDETTYMFSPKVLDRANVLECNRVEMMKYWMEESEEHDYVHTSTVEEKNDWFTSGGEYHLSLYAKEYRESEWRPILNGAYQELSELHKLLEAEGYAFGYRVIDEIMTYVLFSSYYEYSSVRGALDAQIVQKVLPKLHGNRKQLETLLTKLLRFAMGDDVQAELLTEEEKDVVEYETFYRYPLSGKKIYSMYTQLMKTGYCSFIS</sequence>
<dbReference type="Proteomes" id="UP000198915">
    <property type="component" value="Unassembled WGS sequence"/>
</dbReference>
<name>A0A1I3SDZ0_9BACL</name>
<dbReference type="PANTHER" id="PTHR37291">
    <property type="entry name" value="5-METHYLCYTOSINE-SPECIFIC RESTRICTION ENZYME B"/>
    <property type="match status" value="1"/>
</dbReference>
<dbReference type="RefSeq" id="WP_092267613.1">
    <property type="nucleotide sequence ID" value="NZ_FORT01000004.1"/>
</dbReference>
<evidence type="ECO:0008006" key="3">
    <source>
        <dbReference type="Google" id="ProtNLM"/>
    </source>
</evidence>
<accession>A0A1I3SDZ0</accession>
<gene>
    <name evidence="1" type="ORF">SAMN05518846_104140</name>
</gene>
<dbReference type="Gene3D" id="3.40.50.300">
    <property type="entry name" value="P-loop containing nucleotide triphosphate hydrolases"/>
    <property type="match status" value="1"/>
</dbReference>